<evidence type="ECO:0000259" key="10">
    <source>
        <dbReference type="Pfam" id="PF02518"/>
    </source>
</evidence>
<evidence type="ECO:0000256" key="1">
    <source>
        <dbReference type="ARBA" id="ARBA00000085"/>
    </source>
</evidence>
<keyword evidence="3" id="KW-0597">Phosphoprotein</keyword>
<protein>
    <recommendedName>
        <fullName evidence="2">histidine kinase</fullName>
        <ecNumber evidence="2">2.7.13.3</ecNumber>
    </recommendedName>
</protein>
<evidence type="ECO:0000256" key="4">
    <source>
        <dbReference type="ARBA" id="ARBA00022679"/>
    </source>
</evidence>
<dbReference type="SUPFAM" id="SSF55874">
    <property type="entry name" value="ATPase domain of HSP90 chaperone/DNA topoisomerase II/histidine kinase"/>
    <property type="match status" value="1"/>
</dbReference>
<organism evidence="12 13">
    <name type="scientific">Actinoalloteichus caeruleus DSM 43889</name>
    <dbReference type="NCBI Taxonomy" id="1120930"/>
    <lineage>
        <taxon>Bacteria</taxon>
        <taxon>Bacillati</taxon>
        <taxon>Actinomycetota</taxon>
        <taxon>Actinomycetes</taxon>
        <taxon>Pseudonocardiales</taxon>
        <taxon>Pseudonocardiaceae</taxon>
        <taxon>Actinoalloteichus</taxon>
        <taxon>Actinoalloteichus cyanogriseus</taxon>
    </lineage>
</organism>
<evidence type="ECO:0000256" key="8">
    <source>
        <dbReference type="ARBA" id="ARBA00023012"/>
    </source>
</evidence>
<dbReference type="Proteomes" id="UP000791080">
    <property type="component" value="Unassembled WGS sequence"/>
</dbReference>
<dbReference type="EC" id="2.7.13.3" evidence="2"/>
<dbReference type="InterPro" id="IPR003594">
    <property type="entry name" value="HATPase_dom"/>
</dbReference>
<sequence>MVLAVALTCAVAVGTEILWRTGPQGERPDLIAFVLLAVPALSLAWRRRAPVLVTAVTCLCAAGYFWGGYPPLFAAAPVLVAVHTAVGLGHREVGWAAASALAGSVFVVEVVVADQVATGSLWMTGYLLAAITSGELVRHHRAHLAEVELRRAEAERTREETAVRRADEERLWIAAELHDTLTHSISVIGVQAGMASHLLDKEPERTRDALRAVREASQDAMRELRATLGVLRHTEPGQDTPGLRRLPALVARARTAGLAVTTRVTGSPVPLDGEVDRAAYRIVQEALTNVLRHAGPAAVEVTLDWRPPLLRLSVVDDGSGGGGGRDGTGVVGMRERAEGVGGRFTSGHRPGGGFQVAVTLPVAP</sequence>
<reference evidence="12 13" key="2">
    <citation type="submission" date="2022-06" db="EMBL/GenBank/DDBJ databases">
        <title>Genomic Encyclopedia of Type Strains, Phase I: the one thousand microbial genomes (KMG-I) project.</title>
        <authorList>
            <person name="Kyrpides N."/>
        </authorList>
    </citation>
    <scope>NUCLEOTIDE SEQUENCE [LARGE SCALE GENOMIC DNA]</scope>
    <source>
        <strain evidence="12 13">DSM 43889</strain>
    </source>
</reference>
<dbReference type="Pfam" id="PF02518">
    <property type="entry name" value="HATPase_c"/>
    <property type="match status" value="1"/>
</dbReference>
<keyword evidence="8" id="KW-0902">Two-component regulatory system</keyword>
<dbReference type="GO" id="GO:0016301">
    <property type="term" value="F:kinase activity"/>
    <property type="evidence" value="ECO:0007669"/>
    <property type="project" value="UniProtKB-KW"/>
</dbReference>
<proteinExistence type="predicted"/>
<keyword evidence="9" id="KW-0175">Coiled coil</keyword>
<evidence type="ECO:0000313" key="13">
    <source>
        <dbReference type="Proteomes" id="UP000791080"/>
    </source>
</evidence>
<keyword evidence="6 12" id="KW-0418">Kinase</keyword>
<keyword evidence="7" id="KW-0067">ATP-binding</keyword>
<evidence type="ECO:0000313" key="12">
    <source>
        <dbReference type="EMBL" id="MCP2330656.1"/>
    </source>
</evidence>
<dbReference type="EMBL" id="AUBJ02000001">
    <property type="protein sequence ID" value="MCP2330656.1"/>
    <property type="molecule type" value="Genomic_DNA"/>
</dbReference>
<comment type="catalytic activity">
    <reaction evidence="1">
        <text>ATP + protein L-histidine = ADP + protein N-phospho-L-histidine.</text>
        <dbReference type="EC" id="2.7.13.3"/>
    </reaction>
</comment>
<evidence type="ECO:0000256" key="6">
    <source>
        <dbReference type="ARBA" id="ARBA00022777"/>
    </source>
</evidence>
<feature type="domain" description="Histidine kinase/HSP90-like ATPase" evidence="10">
    <location>
        <begin position="277"/>
        <end position="363"/>
    </location>
</feature>
<dbReference type="Gene3D" id="1.20.5.1930">
    <property type="match status" value="1"/>
</dbReference>
<reference evidence="12 13" key="1">
    <citation type="submission" date="2013-07" db="EMBL/GenBank/DDBJ databases">
        <authorList>
            <consortium name="DOE Joint Genome Institute"/>
            <person name="Reeve W."/>
            <person name="Huntemann M."/>
            <person name="Han J."/>
            <person name="Chen A."/>
            <person name="Kyrpides N."/>
            <person name="Mavromatis K."/>
            <person name="Markowitz V."/>
            <person name="Palaniappan K."/>
            <person name="Ivanova N."/>
            <person name="Schaumberg A."/>
            <person name="Pati A."/>
            <person name="Liolios K."/>
            <person name="Nordberg H.P."/>
            <person name="Cantor M.N."/>
            <person name="Hua S.X."/>
            <person name="Woyke T."/>
        </authorList>
    </citation>
    <scope>NUCLEOTIDE SEQUENCE [LARGE SCALE GENOMIC DNA]</scope>
    <source>
        <strain evidence="12 13">DSM 43889</strain>
    </source>
</reference>
<dbReference type="InterPro" id="IPR036890">
    <property type="entry name" value="HATPase_C_sf"/>
</dbReference>
<feature type="coiled-coil region" evidence="9">
    <location>
        <begin position="137"/>
        <end position="169"/>
    </location>
</feature>
<evidence type="ECO:0000256" key="5">
    <source>
        <dbReference type="ARBA" id="ARBA00022741"/>
    </source>
</evidence>
<keyword evidence="5" id="KW-0547">Nucleotide-binding</keyword>
<evidence type="ECO:0000256" key="3">
    <source>
        <dbReference type="ARBA" id="ARBA00022553"/>
    </source>
</evidence>
<accession>A0ABT1JFV0</accession>
<evidence type="ECO:0000256" key="2">
    <source>
        <dbReference type="ARBA" id="ARBA00012438"/>
    </source>
</evidence>
<keyword evidence="13" id="KW-1185">Reference proteome</keyword>
<dbReference type="PANTHER" id="PTHR24421:SF10">
    <property type="entry name" value="NITRATE_NITRITE SENSOR PROTEIN NARQ"/>
    <property type="match status" value="1"/>
</dbReference>
<evidence type="ECO:0000256" key="9">
    <source>
        <dbReference type="SAM" id="Coils"/>
    </source>
</evidence>
<gene>
    <name evidence="12" type="ORF">G443_000926</name>
</gene>
<dbReference type="Pfam" id="PF07730">
    <property type="entry name" value="HisKA_3"/>
    <property type="match status" value="1"/>
</dbReference>
<evidence type="ECO:0000259" key="11">
    <source>
        <dbReference type="Pfam" id="PF07730"/>
    </source>
</evidence>
<dbReference type="InterPro" id="IPR050482">
    <property type="entry name" value="Sensor_HK_TwoCompSys"/>
</dbReference>
<dbReference type="CDD" id="cd16917">
    <property type="entry name" value="HATPase_UhpB-NarQ-NarX-like"/>
    <property type="match status" value="1"/>
</dbReference>
<evidence type="ECO:0000256" key="7">
    <source>
        <dbReference type="ARBA" id="ARBA00022840"/>
    </source>
</evidence>
<feature type="domain" description="Signal transduction histidine kinase subgroup 3 dimerisation and phosphoacceptor" evidence="11">
    <location>
        <begin position="169"/>
        <end position="234"/>
    </location>
</feature>
<keyword evidence="4" id="KW-0808">Transferase</keyword>
<dbReference type="PANTHER" id="PTHR24421">
    <property type="entry name" value="NITRATE/NITRITE SENSOR PROTEIN NARX-RELATED"/>
    <property type="match status" value="1"/>
</dbReference>
<dbReference type="InterPro" id="IPR011712">
    <property type="entry name" value="Sig_transdc_His_kin_sub3_dim/P"/>
</dbReference>
<dbReference type="Gene3D" id="3.30.565.10">
    <property type="entry name" value="Histidine kinase-like ATPase, C-terminal domain"/>
    <property type="match status" value="1"/>
</dbReference>
<name>A0ABT1JFV0_ACTCY</name>
<comment type="caution">
    <text evidence="12">The sequence shown here is derived from an EMBL/GenBank/DDBJ whole genome shotgun (WGS) entry which is preliminary data.</text>
</comment>